<comment type="subunit">
    <text evidence="10">Homodimer. Heterotetramer of two MnmE and two MnmG subunits.</text>
</comment>
<dbReference type="SUPFAM" id="SSF52540">
    <property type="entry name" value="P-loop containing nucleoside triphosphate hydrolases"/>
    <property type="match status" value="1"/>
</dbReference>
<feature type="binding site" evidence="10">
    <location>
        <position position="239"/>
    </location>
    <ligand>
        <name>K(+)</name>
        <dbReference type="ChEBI" id="CHEBI:29103"/>
    </ligand>
</feature>
<feature type="binding site" evidence="10">
    <location>
        <position position="245"/>
    </location>
    <ligand>
        <name>Mg(2+)</name>
        <dbReference type="ChEBI" id="CHEBI:18420"/>
    </ligand>
</feature>
<dbReference type="Pfam" id="PF01926">
    <property type="entry name" value="MMR_HSR1"/>
    <property type="match status" value="1"/>
</dbReference>
<comment type="caution">
    <text evidence="13">The sequence shown here is derived from an EMBL/GenBank/DDBJ whole genome shotgun (WGS) entry which is preliminary data.</text>
</comment>
<dbReference type="EMBL" id="ACIJ02000021">
    <property type="protein sequence ID" value="EEX71396.1"/>
    <property type="molecule type" value="Genomic_DNA"/>
</dbReference>
<evidence type="ECO:0000313" key="14">
    <source>
        <dbReference type="Proteomes" id="UP000003460"/>
    </source>
</evidence>
<dbReference type="RefSeq" id="WP_006255486.1">
    <property type="nucleotide sequence ID" value="NZ_GG700643.1"/>
</dbReference>
<dbReference type="InterPro" id="IPR025867">
    <property type="entry name" value="MnmE_helical"/>
</dbReference>
<dbReference type="NCBIfam" id="TIGR00450">
    <property type="entry name" value="mnmE_trmE_thdF"/>
    <property type="match status" value="1"/>
</dbReference>
<evidence type="ECO:0000256" key="6">
    <source>
        <dbReference type="ARBA" id="ARBA00022801"/>
    </source>
</evidence>
<feature type="binding site" evidence="10">
    <location>
        <begin position="239"/>
        <end position="245"/>
    </location>
    <ligand>
        <name>GTP</name>
        <dbReference type="ChEBI" id="CHEBI:37565"/>
    </ligand>
</feature>
<feature type="binding site" evidence="10">
    <location>
        <begin position="220"/>
        <end position="225"/>
    </location>
    <ligand>
        <name>GTP</name>
        <dbReference type="ChEBI" id="CHEBI:37565"/>
    </ligand>
</feature>
<keyword evidence="9 10" id="KW-0342">GTP-binding</keyword>
<dbReference type="FunFam" id="3.40.50.300:FF:001376">
    <property type="entry name" value="tRNA modification GTPase MnmE"/>
    <property type="match status" value="1"/>
</dbReference>
<feature type="binding site" evidence="10">
    <location>
        <begin position="264"/>
        <end position="267"/>
    </location>
    <ligand>
        <name>GTP</name>
        <dbReference type="ChEBI" id="CHEBI:37565"/>
    </ligand>
</feature>
<evidence type="ECO:0000256" key="11">
    <source>
        <dbReference type="RuleBase" id="RU003313"/>
    </source>
</evidence>
<dbReference type="GO" id="GO:0046872">
    <property type="term" value="F:metal ion binding"/>
    <property type="evidence" value="ECO:0007669"/>
    <property type="project" value="UniProtKB-KW"/>
</dbReference>
<dbReference type="OrthoDB" id="9805918at2"/>
<keyword evidence="6 10" id="KW-0378">Hydrolase</keyword>
<keyword evidence="8 10" id="KW-0630">Potassium</keyword>
<keyword evidence="7 10" id="KW-0460">Magnesium</keyword>
<evidence type="ECO:0000256" key="10">
    <source>
        <dbReference type="HAMAP-Rule" id="MF_00379"/>
    </source>
</evidence>
<name>C9LHP2_9BACT</name>
<evidence type="ECO:0000256" key="8">
    <source>
        <dbReference type="ARBA" id="ARBA00022958"/>
    </source>
</evidence>
<organism evidence="13 14">
    <name type="scientific">Alloprevotella tannerae ATCC 51259</name>
    <dbReference type="NCBI Taxonomy" id="626522"/>
    <lineage>
        <taxon>Bacteria</taxon>
        <taxon>Pseudomonadati</taxon>
        <taxon>Bacteroidota</taxon>
        <taxon>Bacteroidia</taxon>
        <taxon>Bacteroidales</taxon>
        <taxon>Prevotellaceae</taxon>
        <taxon>Alloprevotella</taxon>
    </lineage>
</organism>
<dbReference type="Gene3D" id="3.30.1360.120">
    <property type="entry name" value="Probable tRNA modification gtpase trme, domain 1"/>
    <property type="match status" value="1"/>
</dbReference>
<dbReference type="NCBIfam" id="TIGR00231">
    <property type="entry name" value="small_GTP"/>
    <property type="match status" value="1"/>
</dbReference>
<dbReference type="GeneID" id="84576545"/>
<feature type="binding site" evidence="10">
    <location>
        <position position="244"/>
    </location>
    <ligand>
        <name>K(+)</name>
        <dbReference type="ChEBI" id="CHEBI:29103"/>
    </ligand>
</feature>
<gene>
    <name evidence="10" type="primary">mnmE</name>
    <name evidence="10 13" type="synonym">trmE</name>
    <name evidence="13" type="ORF">GCWU000325_01708</name>
</gene>
<feature type="binding site" evidence="10">
    <location>
        <position position="113"/>
    </location>
    <ligand>
        <name>(6S)-5-formyl-5,6,7,8-tetrahydrofolate</name>
        <dbReference type="ChEBI" id="CHEBI:57457"/>
    </ligand>
</feature>
<dbReference type="PANTHER" id="PTHR42714:SF2">
    <property type="entry name" value="TRNA MODIFICATION GTPASE GTPBP3, MITOCHONDRIAL"/>
    <property type="match status" value="1"/>
</dbReference>
<accession>C9LHP2</accession>
<dbReference type="GO" id="GO:0005829">
    <property type="term" value="C:cytosol"/>
    <property type="evidence" value="ECO:0007669"/>
    <property type="project" value="TreeGrafter"/>
</dbReference>
<feature type="binding site" evidence="10">
    <location>
        <position position="74"/>
    </location>
    <ligand>
        <name>(6S)-5-formyl-5,6,7,8-tetrahydrofolate</name>
        <dbReference type="ChEBI" id="CHEBI:57457"/>
    </ligand>
</feature>
<dbReference type="GO" id="GO:0005525">
    <property type="term" value="F:GTP binding"/>
    <property type="evidence" value="ECO:0007669"/>
    <property type="project" value="UniProtKB-UniRule"/>
</dbReference>
<dbReference type="eggNOG" id="COG0486">
    <property type="taxonomic scope" value="Bacteria"/>
</dbReference>
<comment type="subcellular location">
    <subcellularLocation>
        <location evidence="10">Cytoplasm</location>
    </subcellularLocation>
</comment>
<dbReference type="CDD" id="cd14858">
    <property type="entry name" value="TrmE_N"/>
    <property type="match status" value="1"/>
</dbReference>
<keyword evidence="2 10" id="KW-0963">Cytoplasm</keyword>
<evidence type="ECO:0000256" key="2">
    <source>
        <dbReference type="ARBA" id="ARBA00022490"/>
    </source>
</evidence>
<feature type="binding site" evidence="10">
    <location>
        <position position="220"/>
    </location>
    <ligand>
        <name>K(+)</name>
        <dbReference type="ChEBI" id="CHEBI:29103"/>
    </ligand>
</feature>
<dbReference type="GO" id="GO:0003924">
    <property type="term" value="F:GTPase activity"/>
    <property type="evidence" value="ECO:0007669"/>
    <property type="project" value="UniProtKB-UniRule"/>
</dbReference>
<evidence type="ECO:0000256" key="5">
    <source>
        <dbReference type="ARBA" id="ARBA00022741"/>
    </source>
</evidence>
<keyword evidence="3 10" id="KW-0819">tRNA processing</keyword>
<feature type="binding site" evidence="10">
    <location>
        <position position="442"/>
    </location>
    <ligand>
        <name>(6S)-5-formyl-5,6,7,8-tetrahydrofolate</name>
        <dbReference type="ChEBI" id="CHEBI:57457"/>
    </ligand>
</feature>
<dbReference type="CDD" id="cd04164">
    <property type="entry name" value="trmE"/>
    <property type="match status" value="1"/>
</dbReference>
<feature type="binding site" evidence="10">
    <location>
        <position position="224"/>
    </location>
    <ligand>
        <name>Mg(2+)</name>
        <dbReference type="ChEBI" id="CHEBI:18420"/>
    </ligand>
</feature>
<dbReference type="Pfam" id="PF10396">
    <property type="entry name" value="TrmE_N"/>
    <property type="match status" value="1"/>
</dbReference>
<dbReference type="InterPro" id="IPR027417">
    <property type="entry name" value="P-loop_NTPase"/>
</dbReference>
<dbReference type="HOGENOM" id="CLU_019624_4_1_10"/>
<protein>
    <recommendedName>
        <fullName evidence="10">tRNA modification GTPase MnmE</fullName>
        <ecNumber evidence="10">3.6.-.-</ecNumber>
    </recommendedName>
</protein>
<feature type="binding site" evidence="10">
    <location>
        <position position="241"/>
    </location>
    <ligand>
        <name>K(+)</name>
        <dbReference type="ChEBI" id="CHEBI:29103"/>
    </ligand>
</feature>
<dbReference type="STRING" id="626522.GCWU000325_01708"/>
<dbReference type="InterPro" id="IPR027266">
    <property type="entry name" value="TrmE/GcvT-like"/>
</dbReference>
<dbReference type="Pfam" id="PF12631">
    <property type="entry name" value="MnmE_helical"/>
    <property type="match status" value="1"/>
</dbReference>
<keyword evidence="4 10" id="KW-0479">Metal-binding</keyword>
<dbReference type="Proteomes" id="UP000003460">
    <property type="component" value="Unassembled WGS sequence"/>
</dbReference>
<comment type="similarity">
    <text evidence="1 10 11">Belongs to the TRAFAC class TrmE-Era-EngA-EngB-Septin-like GTPase superfamily. TrmE GTPase family.</text>
</comment>
<dbReference type="AlphaFoldDB" id="C9LHP2"/>
<evidence type="ECO:0000256" key="7">
    <source>
        <dbReference type="ARBA" id="ARBA00022842"/>
    </source>
</evidence>
<evidence type="ECO:0000313" key="13">
    <source>
        <dbReference type="EMBL" id="EEX71396.1"/>
    </source>
</evidence>
<dbReference type="InterPro" id="IPR018948">
    <property type="entry name" value="GTP-bd_TrmE_N"/>
</dbReference>
<sequence length="442" mass="48817">METICAIATAPGGAIGIVRLSGDDAISLTEKILDRNLQEKVTYAHILDNGEILDEVIVTIFRQPHSYTGENTAEISCHGSPYILQRTMELLIAQGCKPARPGEFTQRAFLNHKMDLSRAEAVADLIAARSKAQQKMAMQQMRGNFSKSLSELRDQLLHITSLLELELDFSDHEDLEFADRSELIALAKTIEEKVSSLLNSFKLGNAIKHGVPVAIVGKTNAGKSTLLNALVGEERALVSDINGTTRDTIEDIVNIGGTLFRFIDTAGIRRTDDIVETMGIERTFQTIAKADIILWVIDAQDSKDVLKELEQQMRQHCDSKKLICVFNKTDLQIPQYIPKGIDTVSISAKKNIGMDKLRDLLKVSTDIAPAEDVIVSNIRHYEALCEARTSLERVQSGLINHLSGEFVSQDLRACIQSLSEIVGDITSQSVLNNIFSHFCVGK</sequence>
<dbReference type="GO" id="GO:0030488">
    <property type="term" value="P:tRNA methylation"/>
    <property type="evidence" value="ECO:0007669"/>
    <property type="project" value="TreeGrafter"/>
</dbReference>
<evidence type="ECO:0000256" key="4">
    <source>
        <dbReference type="ARBA" id="ARBA00022723"/>
    </source>
</evidence>
<dbReference type="Gene3D" id="3.40.50.300">
    <property type="entry name" value="P-loop containing nucleotide triphosphate hydrolases"/>
    <property type="match status" value="1"/>
</dbReference>
<dbReference type="InterPro" id="IPR005225">
    <property type="entry name" value="Small_GTP-bd"/>
</dbReference>
<comment type="caution">
    <text evidence="10">Lacks conserved residue(s) required for the propagation of feature annotation.</text>
</comment>
<dbReference type="NCBIfam" id="NF003661">
    <property type="entry name" value="PRK05291.1-3"/>
    <property type="match status" value="1"/>
</dbReference>
<evidence type="ECO:0000256" key="1">
    <source>
        <dbReference type="ARBA" id="ARBA00011043"/>
    </source>
</evidence>
<dbReference type="GO" id="GO:0002098">
    <property type="term" value="P:tRNA wobble uridine modification"/>
    <property type="evidence" value="ECO:0007669"/>
    <property type="project" value="TreeGrafter"/>
</dbReference>
<dbReference type="PANTHER" id="PTHR42714">
    <property type="entry name" value="TRNA MODIFICATION GTPASE GTPBP3"/>
    <property type="match status" value="1"/>
</dbReference>
<dbReference type="HAMAP" id="MF_00379">
    <property type="entry name" value="GTPase_MnmE"/>
    <property type="match status" value="1"/>
</dbReference>
<evidence type="ECO:0000256" key="3">
    <source>
        <dbReference type="ARBA" id="ARBA00022694"/>
    </source>
</evidence>
<keyword evidence="5 10" id="KW-0547">Nucleotide-binding</keyword>
<dbReference type="EC" id="3.6.-.-" evidence="10"/>
<evidence type="ECO:0000259" key="12">
    <source>
        <dbReference type="PROSITE" id="PS51709"/>
    </source>
</evidence>
<dbReference type="InterPro" id="IPR031168">
    <property type="entry name" value="G_TrmE"/>
</dbReference>
<comment type="function">
    <text evidence="10">Exhibits a very high intrinsic GTPase hydrolysis rate. Involved in the addition of a carboxymethylaminomethyl (cmnm) group at the wobble position (U34) of certain tRNAs, forming tRNA-cmnm(5)s(2)U34.</text>
</comment>
<evidence type="ECO:0000256" key="9">
    <source>
        <dbReference type="ARBA" id="ARBA00023134"/>
    </source>
</evidence>
<dbReference type="InterPro" id="IPR004520">
    <property type="entry name" value="GTPase_MnmE"/>
</dbReference>
<comment type="cofactor">
    <cofactor evidence="10">
        <name>K(+)</name>
        <dbReference type="ChEBI" id="CHEBI:29103"/>
    </cofactor>
    <text evidence="10">Binds 1 potassium ion per subunit.</text>
</comment>
<feature type="binding site" evidence="10">
    <location>
        <position position="19"/>
    </location>
    <ligand>
        <name>(6S)-5-formyl-5,6,7,8-tetrahydrofolate</name>
        <dbReference type="ChEBI" id="CHEBI:57457"/>
    </ligand>
</feature>
<proteinExistence type="inferred from homology"/>
<dbReference type="InterPro" id="IPR027368">
    <property type="entry name" value="MnmE_dom2"/>
</dbReference>
<dbReference type="PROSITE" id="PS51709">
    <property type="entry name" value="G_TRME"/>
    <property type="match status" value="1"/>
</dbReference>
<dbReference type="PRINTS" id="PR00326">
    <property type="entry name" value="GTP1OBG"/>
</dbReference>
<reference evidence="13" key="1">
    <citation type="submission" date="2009-09" db="EMBL/GenBank/DDBJ databases">
        <authorList>
            <person name="Weinstock G."/>
            <person name="Sodergren E."/>
            <person name="Clifton S."/>
            <person name="Fulton L."/>
            <person name="Fulton B."/>
            <person name="Courtney L."/>
            <person name="Fronick C."/>
            <person name="Harrison M."/>
            <person name="Strong C."/>
            <person name="Farmer C."/>
            <person name="Delahaunty K."/>
            <person name="Markovic C."/>
            <person name="Hall O."/>
            <person name="Minx P."/>
            <person name="Tomlinson C."/>
            <person name="Mitreva M."/>
            <person name="Nelson J."/>
            <person name="Hou S."/>
            <person name="Wollam A."/>
            <person name="Pepin K.H."/>
            <person name="Johnson M."/>
            <person name="Bhonagiri V."/>
            <person name="Nash W.E."/>
            <person name="Warren W."/>
            <person name="Chinwalla A."/>
            <person name="Mardis E.R."/>
            <person name="Wilson R.K."/>
        </authorList>
    </citation>
    <scope>NUCLEOTIDE SEQUENCE [LARGE SCALE GENOMIC DNA]</scope>
    <source>
        <strain evidence="13">ATCC 51259</strain>
    </source>
</reference>
<dbReference type="InterPro" id="IPR006073">
    <property type="entry name" value="GTP-bd"/>
</dbReference>
<keyword evidence="14" id="KW-1185">Reference proteome</keyword>
<dbReference type="Gene3D" id="1.20.120.430">
    <property type="entry name" value="tRNA modification GTPase MnmE domain 2"/>
    <property type="match status" value="1"/>
</dbReference>
<feature type="domain" description="TrmE-type G" evidence="12">
    <location>
        <begin position="210"/>
        <end position="366"/>
    </location>
</feature>